<dbReference type="RefSeq" id="WP_146293062.1">
    <property type="nucleotide sequence ID" value="NZ_SELH01000025.1"/>
</dbReference>
<keyword evidence="3" id="KW-1185">Reference proteome</keyword>
<dbReference type="EMBL" id="SELH01000025">
    <property type="protein sequence ID" value="TWP26554.1"/>
    <property type="molecule type" value="Genomic_DNA"/>
</dbReference>
<dbReference type="InterPro" id="IPR036291">
    <property type="entry name" value="NAD(P)-bd_dom_sf"/>
</dbReference>
<dbReference type="InterPro" id="IPR051783">
    <property type="entry name" value="NAD(P)-dependent_oxidoreduct"/>
</dbReference>
<dbReference type="PANTHER" id="PTHR48079:SF6">
    <property type="entry name" value="NAD(P)-BINDING DOMAIN-CONTAINING PROTEIN-RELATED"/>
    <property type="match status" value="1"/>
</dbReference>
<feature type="domain" description="NAD-dependent epimerase/dehydratase" evidence="1">
    <location>
        <begin position="2"/>
        <end position="231"/>
    </location>
</feature>
<dbReference type="AlphaFoldDB" id="A0A563D9U1"/>
<dbReference type="Pfam" id="PF01370">
    <property type="entry name" value="Epimerase"/>
    <property type="match status" value="1"/>
</dbReference>
<evidence type="ECO:0000313" key="2">
    <source>
        <dbReference type="EMBL" id="TWP26554.1"/>
    </source>
</evidence>
<comment type="caution">
    <text evidence="2">The sequence shown here is derived from an EMBL/GenBank/DDBJ whole genome shotgun (WGS) entry which is preliminary data.</text>
</comment>
<proteinExistence type="predicted"/>
<gene>
    <name evidence="2" type="ORF">ETU09_08305</name>
</gene>
<dbReference type="SUPFAM" id="SSF51735">
    <property type="entry name" value="NAD(P)-binding Rossmann-fold domains"/>
    <property type="match status" value="1"/>
</dbReference>
<dbReference type="OrthoDB" id="596910at2"/>
<name>A0A563D9U1_9FLAO</name>
<accession>A0A563D9U1</accession>
<protein>
    <submittedName>
        <fullName evidence="2">NAD-dependent epimerase/dehydratase family protein</fullName>
    </submittedName>
</protein>
<sequence>MILVTGGTGLLGTYVVLKLAKENQNLKVLIRDENLKENILYIFKIYEPINYQELFNSIHWVKGDILDIYSLEPALEGVTKIYHIAGKISFQEKDKKELYKVNVEGTRNLVNLSIEKNINKFCYISSIATLDPEIDQNSEWNFKTYHSSYACSKFAAEMEVWRGSQEGLNVIIICPGVILGSGNWNRSSGMLFDMAISNKVYSTKGLTGFVDAEDVANIIVKLMESDVINEKYIVVSENASYKQVFSILRRHINQSEPIVISNFLIKSLALLTKVLPTQKKLSRSVVNALINTTTYSNQKIISKINYKFKSLEDSLLFHFNNFIKHKNL</sequence>
<dbReference type="Gene3D" id="3.40.50.720">
    <property type="entry name" value="NAD(P)-binding Rossmann-like Domain"/>
    <property type="match status" value="1"/>
</dbReference>
<evidence type="ECO:0000259" key="1">
    <source>
        <dbReference type="Pfam" id="PF01370"/>
    </source>
</evidence>
<dbReference type="GO" id="GO:0005737">
    <property type="term" value="C:cytoplasm"/>
    <property type="evidence" value="ECO:0007669"/>
    <property type="project" value="TreeGrafter"/>
</dbReference>
<organism evidence="2 3">
    <name type="scientific">Apibacter muscae</name>
    <dbReference type="NCBI Taxonomy" id="2509004"/>
    <lineage>
        <taxon>Bacteria</taxon>
        <taxon>Pseudomonadati</taxon>
        <taxon>Bacteroidota</taxon>
        <taxon>Flavobacteriia</taxon>
        <taxon>Flavobacteriales</taxon>
        <taxon>Weeksellaceae</taxon>
        <taxon>Apibacter</taxon>
    </lineage>
</organism>
<dbReference type="PANTHER" id="PTHR48079">
    <property type="entry name" value="PROTEIN YEEZ"/>
    <property type="match status" value="1"/>
</dbReference>
<dbReference type="GO" id="GO:0004029">
    <property type="term" value="F:aldehyde dehydrogenase (NAD+) activity"/>
    <property type="evidence" value="ECO:0007669"/>
    <property type="project" value="TreeGrafter"/>
</dbReference>
<dbReference type="Proteomes" id="UP000319499">
    <property type="component" value="Unassembled WGS sequence"/>
</dbReference>
<reference evidence="2 3" key="1">
    <citation type="submission" date="2019-02" db="EMBL/GenBank/DDBJ databases">
        <title>Apibacter muscae sp. nov.: a novel member of the house fly microbiota.</title>
        <authorList>
            <person name="Park R."/>
        </authorList>
    </citation>
    <scope>NUCLEOTIDE SEQUENCE [LARGE SCALE GENOMIC DNA]</scope>
    <source>
        <strain evidence="2 3">AL1</strain>
    </source>
</reference>
<evidence type="ECO:0000313" key="3">
    <source>
        <dbReference type="Proteomes" id="UP000319499"/>
    </source>
</evidence>
<dbReference type="InterPro" id="IPR001509">
    <property type="entry name" value="Epimerase_deHydtase"/>
</dbReference>